<organism evidence="2 3">
    <name type="scientific">Olsenella profusa</name>
    <dbReference type="NCBI Taxonomy" id="138595"/>
    <lineage>
        <taxon>Bacteria</taxon>
        <taxon>Bacillati</taxon>
        <taxon>Actinomycetota</taxon>
        <taxon>Coriobacteriia</taxon>
        <taxon>Coriobacteriales</taxon>
        <taxon>Atopobiaceae</taxon>
        <taxon>Olsenella</taxon>
    </lineage>
</organism>
<dbReference type="Proteomes" id="UP000712527">
    <property type="component" value="Unassembled WGS sequence"/>
</dbReference>
<keyword evidence="3" id="KW-1185">Reference proteome</keyword>
<evidence type="ECO:0000256" key="1">
    <source>
        <dbReference type="SAM" id="Phobius"/>
    </source>
</evidence>
<gene>
    <name evidence="2" type="ORF">H9X80_02450</name>
</gene>
<dbReference type="Pfam" id="PF20485">
    <property type="entry name" value="DUF6724"/>
    <property type="match status" value="1"/>
</dbReference>
<dbReference type="RefSeq" id="WP_204792777.1">
    <property type="nucleotide sequence ID" value="NZ_JACSNQ010000003.1"/>
</dbReference>
<comment type="caution">
    <text evidence="2">The sequence shown here is derived from an EMBL/GenBank/DDBJ whole genome shotgun (WGS) entry which is preliminary data.</text>
</comment>
<accession>A0ABS2F1E6</accession>
<keyword evidence="1" id="KW-0472">Membrane</keyword>
<proteinExistence type="predicted"/>
<feature type="transmembrane region" description="Helical" evidence="1">
    <location>
        <begin position="16"/>
        <end position="36"/>
    </location>
</feature>
<protein>
    <submittedName>
        <fullName evidence="2">Uncharacterized protein</fullName>
    </submittedName>
</protein>
<sequence>MQAIVDFFTWLFSDPTGVICLVLGGIVLCLVIALLMERGTKRRYFNHEKTDDDWDLFDDDDEE</sequence>
<keyword evidence="1" id="KW-0812">Transmembrane</keyword>
<evidence type="ECO:0000313" key="2">
    <source>
        <dbReference type="EMBL" id="MBM6774413.1"/>
    </source>
</evidence>
<name>A0ABS2F1E6_9ACTN</name>
<dbReference type="InterPro" id="IPR046570">
    <property type="entry name" value="DUF6724"/>
</dbReference>
<evidence type="ECO:0000313" key="3">
    <source>
        <dbReference type="Proteomes" id="UP000712527"/>
    </source>
</evidence>
<keyword evidence="1" id="KW-1133">Transmembrane helix</keyword>
<dbReference type="EMBL" id="JACSNQ010000003">
    <property type="protein sequence ID" value="MBM6774413.1"/>
    <property type="molecule type" value="Genomic_DNA"/>
</dbReference>
<reference evidence="2 3" key="1">
    <citation type="journal article" date="2021" name="Sci. Rep.">
        <title>The distribution of antibiotic resistance genes in chicken gut microbiota commensals.</title>
        <authorList>
            <person name="Juricova H."/>
            <person name="Matiasovicova J."/>
            <person name="Kubasova T."/>
            <person name="Cejkova D."/>
            <person name="Rychlik I."/>
        </authorList>
    </citation>
    <scope>NUCLEOTIDE SEQUENCE [LARGE SCALE GENOMIC DNA]</scope>
    <source>
        <strain evidence="2 3">An794</strain>
    </source>
</reference>